<dbReference type="Pfam" id="PF17942">
    <property type="entry name" value="Morc6_S5"/>
    <property type="match status" value="1"/>
</dbReference>
<feature type="region of interest" description="Disordered" evidence="12">
    <location>
        <begin position="51"/>
        <end position="79"/>
    </location>
</feature>
<evidence type="ECO:0000256" key="8">
    <source>
        <dbReference type="ARBA" id="ARBA00023158"/>
    </source>
</evidence>
<dbReference type="GO" id="GO:0031349">
    <property type="term" value="P:positive regulation of defense response"/>
    <property type="evidence" value="ECO:0007669"/>
    <property type="project" value="UniProtKB-ARBA"/>
</dbReference>
<dbReference type="Proteomes" id="UP000593562">
    <property type="component" value="Unassembled WGS sequence"/>
</dbReference>
<dbReference type="Pfam" id="PF13589">
    <property type="entry name" value="HATPase_c_3"/>
    <property type="match status" value="1"/>
</dbReference>
<keyword evidence="10" id="KW-0539">Nucleus</keyword>
<dbReference type="InterPro" id="IPR045261">
    <property type="entry name" value="MORC_ATPase"/>
</dbReference>
<reference evidence="14 15" key="1">
    <citation type="journal article" date="2020" name="Nat. Commun.">
        <title>Genome of Tripterygium wilfordii and identification of cytochrome P450 involved in triptolide biosynthesis.</title>
        <authorList>
            <person name="Tu L."/>
            <person name="Su P."/>
            <person name="Zhang Z."/>
            <person name="Gao L."/>
            <person name="Wang J."/>
            <person name="Hu T."/>
            <person name="Zhou J."/>
            <person name="Zhang Y."/>
            <person name="Zhao Y."/>
            <person name="Liu Y."/>
            <person name="Song Y."/>
            <person name="Tong Y."/>
            <person name="Lu Y."/>
            <person name="Yang J."/>
            <person name="Xu C."/>
            <person name="Jia M."/>
            <person name="Peters R.J."/>
            <person name="Huang L."/>
            <person name="Gao W."/>
        </authorList>
    </citation>
    <scope>NUCLEOTIDE SEQUENCE [LARGE SCALE GENOMIC DNA]</scope>
    <source>
        <strain evidence="15">cv. XIE 37</strain>
        <tissue evidence="14">Leaf</tissue>
    </source>
</reference>
<dbReference type="InParanoid" id="A0A7J7D4K2"/>
<evidence type="ECO:0000256" key="5">
    <source>
        <dbReference type="ARBA" id="ARBA00022763"/>
    </source>
</evidence>
<dbReference type="GO" id="GO:0004519">
    <property type="term" value="F:endonuclease activity"/>
    <property type="evidence" value="ECO:0007669"/>
    <property type="project" value="UniProtKB-KW"/>
</dbReference>
<comment type="caution">
    <text evidence="14">The sequence shown here is derived from an EMBL/GenBank/DDBJ whole genome shotgun (WGS) entry which is preliminary data.</text>
</comment>
<feature type="domain" description="Morc S5" evidence="13">
    <location>
        <begin position="415"/>
        <end position="559"/>
    </location>
</feature>
<keyword evidence="4" id="KW-0255">Endonuclease</keyword>
<dbReference type="PANTHER" id="PTHR23336">
    <property type="entry name" value="ZINC FINGER CW-TYPE COILED-COIL DOMAIN PROTEIN 3"/>
    <property type="match status" value="1"/>
</dbReference>
<evidence type="ECO:0000256" key="10">
    <source>
        <dbReference type="ARBA" id="ARBA00023242"/>
    </source>
</evidence>
<dbReference type="AlphaFoldDB" id="A0A7J7D4K2"/>
<keyword evidence="9" id="KW-0234">DNA repair</keyword>
<evidence type="ECO:0000256" key="4">
    <source>
        <dbReference type="ARBA" id="ARBA00022759"/>
    </source>
</evidence>
<feature type="coiled-coil region" evidence="11">
    <location>
        <begin position="750"/>
        <end position="826"/>
    </location>
</feature>
<evidence type="ECO:0000256" key="11">
    <source>
        <dbReference type="SAM" id="Coils"/>
    </source>
</evidence>
<evidence type="ECO:0000256" key="2">
    <source>
        <dbReference type="ARBA" id="ARBA00007845"/>
    </source>
</evidence>
<keyword evidence="15" id="KW-1185">Reference proteome</keyword>
<keyword evidence="6" id="KW-0156">Chromatin regulator</keyword>
<evidence type="ECO:0000313" key="15">
    <source>
        <dbReference type="Proteomes" id="UP000593562"/>
    </source>
</evidence>
<keyword evidence="3" id="KW-0540">Nuclease</keyword>
<keyword evidence="5" id="KW-0227">DNA damage</keyword>
<name>A0A7J7D4K2_TRIWF</name>
<evidence type="ECO:0000256" key="6">
    <source>
        <dbReference type="ARBA" id="ARBA00022853"/>
    </source>
</evidence>
<evidence type="ECO:0000313" key="14">
    <source>
        <dbReference type="EMBL" id="KAF5741189.1"/>
    </source>
</evidence>
<dbReference type="EMBL" id="JAAARO010000010">
    <property type="protein sequence ID" value="KAF5741189.1"/>
    <property type="molecule type" value="Genomic_DNA"/>
</dbReference>
<evidence type="ECO:0000259" key="13">
    <source>
        <dbReference type="Pfam" id="PF17942"/>
    </source>
</evidence>
<dbReference type="GO" id="GO:0006281">
    <property type="term" value="P:DNA repair"/>
    <property type="evidence" value="ECO:0007669"/>
    <property type="project" value="UniProtKB-KW"/>
</dbReference>
<proteinExistence type="inferred from homology"/>
<evidence type="ECO:0000256" key="1">
    <source>
        <dbReference type="ARBA" id="ARBA00004123"/>
    </source>
</evidence>
<keyword evidence="8" id="KW-0943">RNA-mediated gene silencing</keyword>
<dbReference type="GO" id="GO:0005634">
    <property type="term" value="C:nucleus"/>
    <property type="evidence" value="ECO:0007669"/>
    <property type="project" value="UniProtKB-SubCell"/>
</dbReference>
<evidence type="ECO:0000256" key="12">
    <source>
        <dbReference type="SAM" id="MobiDB-lite"/>
    </source>
</evidence>
<gene>
    <name evidence="14" type="ORF">HS088_TW10G00184</name>
</gene>
<keyword evidence="7 11" id="KW-0175">Coiled coil</keyword>
<dbReference type="InterPro" id="IPR041006">
    <property type="entry name" value="Morc_S5"/>
</dbReference>
<organism evidence="14 15">
    <name type="scientific">Tripterygium wilfordii</name>
    <name type="common">Thunder God vine</name>
    <dbReference type="NCBI Taxonomy" id="458696"/>
    <lineage>
        <taxon>Eukaryota</taxon>
        <taxon>Viridiplantae</taxon>
        <taxon>Streptophyta</taxon>
        <taxon>Embryophyta</taxon>
        <taxon>Tracheophyta</taxon>
        <taxon>Spermatophyta</taxon>
        <taxon>Magnoliopsida</taxon>
        <taxon>eudicotyledons</taxon>
        <taxon>Gunneridae</taxon>
        <taxon>Pentapetalae</taxon>
        <taxon>rosids</taxon>
        <taxon>fabids</taxon>
        <taxon>Celastrales</taxon>
        <taxon>Celastraceae</taxon>
        <taxon>Tripterygium</taxon>
    </lineage>
</organism>
<dbReference type="GO" id="GO:0031047">
    <property type="term" value="P:regulatory ncRNA-mediated gene silencing"/>
    <property type="evidence" value="ECO:0007669"/>
    <property type="project" value="UniProtKB-KW"/>
</dbReference>
<dbReference type="GO" id="GO:0016887">
    <property type="term" value="F:ATP hydrolysis activity"/>
    <property type="evidence" value="ECO:0007669"/>
    <property type="project" value="InterPro"/>
</dbReference>
<feature type="region of interest" description="Disordered" evidence="12">
    <location>
        <begin position="1"/>
        <end position="27"/>
    </location>
</feature>
<comment type="subcellular location">
    <subcellularLocation>
        <location evidence="1">Nucleus</location>
    </subcellularLocation>
</comment>
<evidence type="ECO:0000256" key="3">
    <source>
        <dbReference type="ARBA" id="ARBA00022722"/>
    </source>
</evidence>
<protein>
    <recommendedName>
        <fullName evidence="13">Morc S5 domain-containing protein</fullName>
    </recommendedName>
</protein>
<feature type="compositionally biased region" description="Basic and acidic residues" evidence="12">
    <location>
        <begin position="620"/>
        <end position="633"/>
    </location>
</feature>
<keyword evidence="4" id="KW-0378">Hydrolase</keyword>
<evidence type="ECO:0000256" key="7">
    <source>
        <dbReference type="ARBA" id="ARBA00023054"/>
    </source>
</evidence>
<dbReference type="InterPro" id="IPR036890">
    <property type="entry name" value="HATPase_C_sf"/>
</dbReference>
<dbReference type="SUPFAM" id="SSF55874">
    <property type="entry name" value="ATPase domain of HSP90 chaperone/DNA topoisomerase II/histidine kinase"/>
    <property type="match status" value="1"/>
</dbReference>
<comment type="similarity">
    <text evidence="2">Belongs to the MORC ATPase protein family.</text>
</comment>
<feature type="compositionally biased region" description="Low complexity" evidence="12">
    <location>
        <begin position="591"/>
        <end position="602"/>
    </location>
</feature>
<sequence length="835" mass="94507">MKQNRNRNPNLENCNSTSSGDSSGVDDYVISGYEKLHSHFLGAQEPIIKRHKRDYDDDDDSLSRKKRRNEDSQEVLPPGFLAPMVKPQRVVPPPESMAMVVADGSQVAPVRGGSRQFWKAGDYEGTNGGDSDSDSVVGLDHVRVHPKFLHSNATSHKWALGAFAELLDNAVDEICNGATCVLIDVLKNKKDGSNMLLIEDNGGGMTPQIMRQCMSLGYSVKSKEANTIGQCELAFHFIFFKFRYPLVNLCFHILDGNGFKTSTMRLGADVIVFSRCRGSDGKSPTQSIGLLSYSFLRGTGKQDIVVPMVDYEKRGESWNKIIRTSTDDWDKNLATIVQWSPYQSEKDLLNQFNDLKSRGTRIIIYNLWDNDEGNLELDFDTNPHDIQIRGVNRDEKNIEMAKKYCNSRHYLTYKHSLRSYASILYLRLPSRFRIILRGKDVEHHNIENDMILPEEKIYKPTQVPEGIQNESDRVAVVKLGFVKDAPFHIDVQGFNVYHKNRLIKPFWRVWNAAGSDGRGVIGALEANFIEPAHDKQGFERTTVLGRLEARLNDFQKNYWRKNCHEVGYAPRRNSSKPSTPSSPDERNVTANSNKKISQNSNQKKQDRYSNGNDPKANRRSQVDKVSPVKDERASQSIFKASPAAAKSMRYSGRGGSNDNPRPSCPKVVYPHGGSYSRTSPPAACVAQQDSGCGGSDHIKTVRSSKMQASMNEAGQVARDGIGKDVIKLQEGNRELRERVRRKENPKTDLLNDLQHEIERCQTLETQLQKANEKVEEKDKELEVLIEIFAEERTRREEEELRMRNKLKEANETIDQLLKKVKYLEGSGVKSCKTDR</sequence>
<dbReference type="PANTHER" id="PTHR23336:SF72">
    <property type="entry name" value="PROTEIN MICRORCHIDIA 5"/>
    <property type="match status" value="1"/>
</dbReference>
<evidence type="ECO:0000256" key="9">
    <source>
        <dbReference type="ARBA" id="ARBA00023204"/>
    </source>
</evidence>
<dbReference type="GO" id="GO:0006325">
    <property type="term" value="P:chromatin organization"/>
    <property type="evidence" value="ECO:0007669"/>
    <property type="project" value="UniProtKB-KW"/>
</dbReference>
<dbReference type="Gene3D" id="3.30.565.10">
    <property type="entry name" value="Histidine kinase-like ATPase, C-terminal domain"/>
    <property type="match status" value="1"/>
</dbReference>
<accession>A0A7J7D4K2</accession>
<feature type="region of interest" description="Disordered" evidence="12">
    <location>
        <begin position="568"/>
        <end position="664"/>
    </location>
</feature>